<gene>
    <name evidence="1" type="ORF">MNBD_GAMMA25-97</name>
</gene>
<evidence type="ECO:0000313" key="1">
    <source>
        <dbReference type="EMBL" id="VAX09006.1"/>
    </source>
</evidence>
<organism evidence="1">
    <name type="scientific">hydrothermal vent metagenome</name>
    <dbReference type="NCBI Taxonomy" id="652676"/>
    <lineage>
        <taxon>unclassified sequences</taxon>
        <taxon>metagenomes</taxon>
        <taxon>ecological metagenomes</taxon>
    </lineage>
</organism>
<accession>A0A3B1ASP0</accession>
<dbReference type="AlphaFoldDB" id="A0A3B1ASP0"/>
<sequence>MSDNRFEDIPFNSPVQPNQLELETKFCFNCYPGISCFNACCKQADITLAPYDIIRLKNRLGMSSGEFLKKHTVPFELDSHGMPGVKMRTTDVDPVCLFVDPEKGCTVYEDRPSACRYYPIALMSSRKADEYHDEQHYAHVQEDHCMGHKEDREITVAQYREEQKVEEFDELNRSFYQLILKKKSTGPALGKPSPTSFQLFFLVCYDTDRFREFLNTDNFRKVYDLTDEEFALIDKDDVERLKFGYRLLKQVLFGENSIPLFKDAYENRMEDRADILKARQEAEAAYSRAKDQEPFEKYIED</sequence>
<proteinExistence type="predicted"/>
<name>A0A3B1ASP0_9ZZZZ</name>
<reference evidence="1" key="1">
    <citation type="submission" date="2018-06" db="EMBL/GenBank/DDBJ databases">
        <authorList>
            <person name="Zhirakovskaya E."/>
        </authorList>
    </citation>
    <scope>NUCLEOTIDE SEQUENCE</scope>
</reference>
<dbReference type="InterPro" id="IPR005358">
    <property type="entry name" value="Puta_zinc/iron-chelating_dom"/>
</dbReference>
<protein>
    <recommendedName>
        <fullName evidence="2">YkgJ family cysteine cluster protein</fullName>
    </recommendedName>
</protein>
<dbReference type="PANTHER" id="PTHR35866:SF1">
    <property type="entry name" value="YKGJ FAMILY CYSTEINE CLUSTER PROTEIN"/>
    <property type="match status" value="1"/>
</dbReference>
<evidence type="ECO:0008006" key="2">
    <source>
        <dbReference type="Google" id="ProtNLM"/>
    </source>
</evidence>
<dbReference type="EMBL" id="UOFY01000031">
    <property type="protein sequence ID" value="VAX09006.1"/>
    <property type="molecule type" value="Genomic_DNA"/>
</dbReference>
<dbReference type="Pfam" id="PF03692">
    <property type="entry name" value="CxxCxxCC"/>
    <property type="match status" value="1"/>
</dbReference>
<dbReference type="PANTHER" id="PTHR35866">
    <property type="entry name" value="PUTATIVE-RELATED"/>
    <property type="match status" value="1"/>
</dbReference>